<dbReference type="VEuPathDB" id="PlasmoDB:PRCDC_0819400"/>
<evidence type="ECO:0000313" key="5">
    <source>
        <dbReference type="Proteomes" id="UP000027581"/>
    </source>
</evidence>
<gene>
    <name evidence="4" type="ORF">PRCDC_0819400</name>
</gene>
<reference evidence="4" key="1">
    <citation type="submission" date="2014-01" db="EMBL/GenBank/DDBJ databases">
        <authorList>
            <person name="Aslett M."/>
        </authorList>
    </citation>
    <scope>NUCLEOTIDE SEQUENCE</scope>
    <source>
        <strain evidence="4">CDC</strain>
    </source>
</reference>
<feature type="chain" id="PRO_5001591294" evidence="3">
    <location>
        <begin position="23"/>
        <end position="402"/>
    </location>
</feature>
<evidence type="ECO:0000256" key="3">
    <source>
        <dbReference type="SAM" id="SignalP"/>
    </source>
</evidence>
<dbReference type="AlphaFoldDB" id="A0A060RRQ5"/>
<reference evidence="4" key="2">
    <citation type="submission" date="2014-05" db="EMBL/GenBank/DDBJ databases">
        <title>The genome sequences of chimpanzee malaria parasites reveal the path to human adaptation.</title>
        <authorList>
            <person name="Otto T.D."/>
            <person name="Rayner J.C."/>
            <person name="Boehme U."/>
            <person name="Pain A."/>
            <person name="Spottiswoode N."/>
            <person name="Sanders M."/>
            <person name="Quail M."/>
            <person name="Ollomo B."/>
            <person name="Renaud F."/>
            <person name="Thomas A.W."/>
            <person name="Prugnolle F."/>
            <person name="Conway D.J."/>
            <person name="Newbold C."/>
            <person name="Berriman M."/>
        </authorList>
    </citation>
    <scope>NUCLEOTIDE SEQUENCE [LARGE SCALE GENOMIC DNA]</scope>
    <source>
        <strain evidence="4">CDC</strain>
    </source>
</reference>
<name>A0A060RRQ5_PLARE</name>
<sequence length="402" mass="48809">MIFLYFPFVLLLCTFLINITKCKYIIFNEDKYLRNSSFSYHSNSLFKVRKYFHNFILSNYYFSKKKSKQSKRFNNELNKENELKGEEDTYFLFPENILDEDKSYLPFNKEKIMASIKKHKKEDDNIKNILKKTKKHCNYLTNKLGRLNKKLREIKKLETVFYANPNILTEEQKVKLSKKDQVKNEIVIINRYRKKYISYKRNLQKNVDDTSPFFYNKKKKKEKKKFCTPEEFREILKSNDPKGTIQKIKKIDLNKIPRNVTDFLVFNKVGTKEEVKILFGLKAIKINGNTIDDENYILNIKEDEVKVFDQIVHIHEDHYAIRKRFTTKQKQILNKKKKETITEAKKEVKEVEKFFGIFIFYMLLHKPYFIFYFLFFFFCSIILILYKYIIFFFHLLENTILM</sequence>
<organism evidence="4 5">
    <name type="scientific">Plasmodium reichenowi</name>
    <dbReference type="NCBI Taxonomy" id="5854"/>
    <lineage>
        <taxon>Eukaryota</taxon>
        <taxon>Sar</taxon>
        <taxon>Alveolata</taxon>
        <taxon>Apicomplexa</taxon>
        <taxon>Aconoidasida</taxon>
        <taxon>Haemosporida</taxon>
        <taxon>Plasmodiidae</taxon>
        <taxon>Plasmodium</taxon>
        <taxon>Plasmodium (Laverania)</taxon>
    </lineage>
</organism>
<proteinExistence type="predicted"/>
<dbReference type="GO" id="GO:0003723">
    <property type="term" value="F:RNA binding"/>
    <property type="evidence" value="ECO:0007669"/>
    <property type="project" value="UniProtKB-KW"/>
</dbReference>
<protein>
    <submittedName>
        <fullName evidence="4">Uncharacterized protein</fullName>
    </submittedName>
</protein>
<evidence type="ECO:0000256" key="2">
    <source>
        <dbReference type="SAM" id="Phobius"/>
    </source>
</evidence>
<keyword evidence="2" id="KW-1133">Transmembrane helix</keyword>
<keyword evidence="2" id="KW-0472">Membrane</keyword>
<feature type="signal peptide" evidence="3">
    <location>
        <begin position="1"/>
        <end position="22"/>
    </location>
</feature>
<keyword evidence="1" id="KW-0694">RNA-binding</keyword>
<keyword evidence="5" id="KW-1185">Reference proteome</keyword>
<keyword evidence="2" id="KW-0812">Transmembrane</keyword>
<accession>A0A060RRQ5</accession>
<feature type="transmembrane region" description="Helical" evidence="2">
    <location>
        <begin position="369"/>
        <end position="396"/>
    </location>
</feature>
<dbReference type="Proteomes" id="UP000027581">
    <property type="component" value="Unassembled WGS sequence"/>
</dbReference>
<dbReference type="PROSITE" id="PS50889">
    <property type="entry name" value="S4"/>
    <property type="match status" value="1"/>
</dbReference>
<evidence type="ECO:0000256" key="1">
    <source>
        <dbReference type="PROSITE-ProRule" id="PRU00182"/>
    </source>
</evidence>
<keyword evidence="3" id="KW-0732">Signal</keyword>
<dbReference type="EMBL" id="HG810769">
    <property type="protein sequence ID" value="CDO63969.1"/>
    <property type="molecule type" value="Genomic_DNA"/>
</dbReference>
<evidence type="ECO:0000313" key="4">
    <source>
        <dbReference type="EMBL" id="CDO63969.1"/>
    </source>
</evidence>
<dbReference type="VEuPathDB" id="PlasmoDB:PRG01_0823000"/>